<dbReference type="Gene3D" id="1.25.40.10">
    <property type="entry name" value="Tetratricopeptide repeat domain"/>
    <property type="match status" value="1"/>
</dbReference>
<keyword evidence="3" id="KW-1185">Reference proteome</keyword>
<dbReference type="SUPFAM" id="SSF48452">
    <property type="entry name" value="TPR-like"/>
    <property type="match status" value="1"/>
</dbReference>
<gene>
    <name evidence="2" type="ORF">KK060_00410</name>
</gene>
<feature type="repeat" description="TPR" evidence="1">
    <location>
        <begin position="150"/>
        <end position="183"/>
    </location>
</feature>
<accession>A0ABS5VLX7</accession>
<dbReference type="InterPro" id="IPR019734">
    <property type="entry name" value="TPR_rpt"/>
</dbReference>
<dbReference type="PANTHER" id="PTHR44216:SF3">
    <property type="entry name" value="PROTEIN O-MANNOSYL-TRANSFERASE TMTC2"/>
    <property type="match status" value="1"/>
</dbReference>
<evidence type="ECO:0000313" key="3">
    <source>
        <dbReference type="Proteomes" id="UP000772618"/>
    </source>
</evidence>
<name>A0ABS5VLX7_9BACT</name>
<proteinExistence type="predicted"/>
<dbReference type="Pfam" id="PF13432">
    <property type="entry name" value="TPR_16"/>
    <property type="match status" value="1"/>
</dbReference>
<dbReference type="SMART" id="SM00028">
    <property type="entry name" value="TPR"/>
    <property type="match status" value="3"/>
</dbReference>
<dbReference type="PANTHER" id="PTHR44216">
    <property type="entry name" value="PROTEIN O-MANNOSYL-TRANSFERASE TMTC2"/>
    <property type="match status" value="1"/>
</dbReference>
<evidence type="ECO:0000313" key="2">
    <source>
        <dbReference type="EMBL" id="MBT1701719.1"/>
    </source>
</evidence>
<dbReference type="PROSITE" id="PS50005">
    <property type="entry name" value="TPR"/>
    <property type="match status" value="3"/>
</dbReference>
<dbReference type="EMBL" id="JAHESD010000001">
    <property type="protein sequence ID" value="MBT1701719.1"/>
    <property type="molecule type" value="Genomic_DNA"/>
</dbReference>
<sequence length="201" mass="22825">MAKVVQFPVNPAPEKFGLQRARKKKCKEPSKQGQLNLFSNGRVIKLNKLTAFEEALLIDEQGDKKTARILYQKAIEAEDCIADCFCNLGIIDSQEGNYPKAIDSFTQALKHNPRHYEAHYNLANLYAEVGNYALAKLHYEIAIELEPSFPNSYYNLGLSLALMKLYDEAVKVLSTYCELTPDEEHQQISDLIFKLSTMTSR</sequence>
<evidence type="ECO:0000256" key="1">
    <source>
        <dbReference type="PROSITE-ProRule" id="PRU00339"/>
    </source>
</evidence>
<reference evidence="2 3" key="1">
    <citation type="submission" date="2021-05" db="EMBL/GenBank/DDBJ databases">
        <title>A Polyphasic approach of four new species of the genus Ohtaekwangia: Ohtaekwangia histidinii sp. nov., Ohtaekwangia cretensis sp. nov., Ohtaekwangia indiensis sp. nov., Ohtaekwangia reichenbachii sp. nov. from diverse environment.</title>
        <authorList>
            <person name="Octaviana S."/>
        </authorList>
    </citation>
    <scope>NUCLEOTIDE SEQUENCE [LARGE SCALE GENOMIC DNA]</scope>
    <source>
        <strain evidence="2 3">PWU20</strain>
    </source>
</reference>
<dbReference type="InterPro" id="IPR011990">
    <property type="entry name" value="TPR-like_helical_dom_sf"/>
</dbReference>
<organism evidence="2 3">
    <name type="scientific">Chryseosolibacter indicus</name>
    <dbReference type="NCBI Taxonomy" id="2782351"/>
    <lineage>
        <taxon>Bacteria</taxon>
        <taxon>Pseudomonadati</taxon>
        <taxon>Bacteroidota</taxon>
        <taxon>Cytophagia</taxon>
        <taxon>Cytophagales</taxon>
        <taxon>Chryseotaleaceae</taxon>
        <taxon>Chryseosolibacter</taxon>
    </lineage>
</organism>
<dbReference type="InterPro" id="IPR052384">
    <property type="entry name" value="TMTC_O-mannosyltransferase"/>
</dbReference>
<comment type="caution">
    <text evidence="2">The sequence shown here is derived from an EMBL/GenBank/DDBJ whole genome shotgun (WGS) entry which is preliminary data.</text>
</comment>
<protein>
    <submittedName>
        <fullName evidence="2">Tetratricopeptide repeat protein</fullName>
    </submittedName>
</protein>
<dbReference type="RefSeq" id="WP_254151419.1">
    <property type="nucleotide sequence ID" value="NZ_JAHESD010000001.1"/>
</dbReference>
<keyword evidence="1" id="KW-0802">TPR repeat</keyword>
<feature type="repeat" description="TPR" evidence="1">
    <location>
        <begin position="82"/>
        <end position="115"/>
    </location>
</feature>
<feature type="repeat" description="TPR" evidence="1">
    <location>
        <begin position="116"/>
        <end position="149"/>
    </location>
</feature>
<dbReference type="Proteomes" id="UP000772618">
    <property type="component" value="Unassembled WGS sequence"/>
</dbReference>
<dbReference type="Pfam" id="PF13181">
    <property type="entry name" value="TPR_8"/>
    <property type="match status" value="1"/>
</dbReference>